<dbReference type="EC" id="2.7.7.50" evidence="12"/>
<reference evidence="19" key="1">
    <citation type="journal article" date="2023" name="Mol. Biol. Evol.">
        <title>Third-Generation Sequencing Reveals the Adaptive Role of the Epigenome in Three Deep-Sea Polychaetes.</title>
        <authorList>
            <person name="Perez M."/>
            <person name="Aroh O."/>
            <person name="Sun Y."/>
            <person name="Lan Y."/>
            <person name="Juniper S.K."/>
            <person name="Young C.R."/>
            <person name="Angers B."/>
            <person name="Qian P.Y."/>
        </authorList>
    </citation>
    <scope>NUCLEOTIDE SEQUENCE</scope>
    <source>
        <strain evidence="19">R07B-5</strain>
    </source>
</reference>
<dbReference type="PROSITE" id="PS50056">
    <property type="entry name" value="TYR_PHOSPHATASE_2"/>
    <property type="match status" value="1"/>
</dbReference>
<keyword evidence="3 12" id="KW-0808">Transferase</keyword>
<dbReference type="SUPFAM" id="SSF52799">
    <property type="entry name" value="(Phosphotyrosine protein) phosphatases II"/>
    <property type="match status" value="1"/>
</dbReference>
<feature type="domain" description="Tyrosine-protein phosphatase" evidence="17">
    <location>
        <begin position="28"/>
        <end position="185"/>
    </location>
</feature>
<dbReference type="PANTHER" id="PTHR10367">
    <property type="entry name" value="MRNA-CAPPING ENZYME"/>
    <property type="match status" value="1"/>
</dbReference>
<dbReference type="EMBL" id="JAODUO010000671">
    <property type="protein sequence ID" value="KAK2176308.1"/>
    <property type="molecule type" value="Genomic_DNA"/>
</dbReference>
<feature type="region of interest" description="Disordered" evidence="16">
    <location>
        <begin position="570"/>
        <end position="594"/>
    </location>
</feature>
<dbReference type="CDD" id="cd07895">
    <property type="entry name" value="Adenylation_mRNA_capping"/>
    <property type="match status" value="1"/>
</dbReference>
<evidence type="ECO:0000256" key="11">
    <source>
        <dbReference type="ARBA" id="ARBA00044624"/>
    </source>
</evidence>
<dbReference type="InterPro" id="IPR029021">
    <property type="entry name" value="Prot-tyrosine_phosphatase-like"/>
</dbReference>
<comment type="caution">
    <text evidence="19">The sequence shown here is derived from an EMBL/GenBank/DDBJ whole genome shotgun (WGS) entry which is preliminary data.</text>
</comment>
<evidence type="ECO:0000259" key="18">
    <source>
        <dbReference type="PROSITE" id="PS50056"/>
    </source>
</evidence>
<evidence type="ECO:0000256" key="5">
    <source>
        <dbReference type="ARBA" id="ARBA00022741"/>
    </source>
</evidence>
<feature type="binding site" evidence="15">
    <location>
        <begin position="530"/>
        <end position="535"/>
    </location>
    <ligand>
        <name>GTP</name>
        <dbReference type="ChEBI" id="CHEBI:37565"/>
    </ligand>
</feature>
<keyword evidence="5 12" id="KW-0547">Nucleotide-binding</keyword>
<keyword evidence="10 12" id="KW-0539">Nucleus</keyword>
<dbReference type="InterPro" id="IPR013846">
    <property type="entry name" value="mRNA_cap_enzyme_C"/>
</dbReference>
<keyword evidence="2 12" id="KW-0507">mRNA processing</keyword>
<dbReference type="PROSITE" id="PS50054">
    <property type="entry name" value="TYR_PHOSPHATASE_DUAL"/>
    <property type="match status" value="1"/>
</dbReference>
<dbReference type="Gene3D" id="2.40.50.140">
    <property type="entry name" value="Nucleic acid-binding proteins"/>
    <property type="match status" value="1"/>
</dbReference>
<dbReference type="FunFam" id="3.90.190.10:FF:000040">
    <property type="entry name" value="mRNA-capping enzyme"/>
    <property type="match status" value="1"/>
</dbReference>
<dbReference type="GO" id="GO:0140818">
    <property type="term" value="F:mRNA 5'-triphosphate monophosphatase activity"/>
    <property type="evidence" value="ECO:0007669"/>
    <property type="project" value="UniProtKB-EC"/>
</dbReference>
<dbReference type="Gene3D" id="3.90.190.10">
    <property type="entry name" value="Protein tyrosine phosphatase superfamily"/>
    <property type="match status" value="1"/>
</dbReference>
<dbReference type="EC" id="3.6.1.74" evidence="12"/>
<evidence type="ECO:0000256" key="16">
    <source>
        <dbReference type="SAM" id="MobiDB-lite"/>
    </source>
</evidence>
<comment type="similarity">
    <text evidence="12">In the N-terminal section; belongs to the non-receptor class of the protein-tyrosine phosphatase family.</text>
</comment>
<dbReference type="InterPro" id="IPR000340">
    <property type="entry name" value="Dual-sp_phosphatase_cat-dom"/>
</dbReference>
<evidence type="ECO:0000256" key="2">
    <source>
        <dbReference type="ARBA" id="ARBA00022664"/>
    </source>
</evidence>
<feature type="compositionally biased region" description="Acidic residues" evidence="16">
    <location>
        <begin position="196"/>
        <end position="205"/>
    </location>
</feature>
<proteinExistence type="inferred from homology"/>
<dbReference type="PANTHER" id="PTHR10367:SF17">
    <property type="entry name" value="MRNA-CAPPING ENZYME"/>
    <property type="match status" value="1"/>
</dbReference>
<keyword evidence="20" id="KW-1185">Reference proteome</keyword>
<dbReference type="Gene3D" id="3.30.470.30">
    <property type="entry name" value="DNA ligase/mRNA capping enzyme"/>
    <property type="match status" value="1"/>
</dbReference>
<dbReference type="Pfam" id="PF03919">
    <property type="entry name" value="mRNA_cap_C"/>
    <property type="match status" value="1"/>
</dbReference>
<feature type="domain" description="Tyrosine specific protein phosphatases" evidence="18">
    <location>
        <begin position="106"/>
        <end position="173"/>
    </location>
</feature>
<dbReference type="Pfam" id="PF00782">
    <property type="entry name" value="DSPc"/>
    <property type="match status" value="1"/>
</dbReference>
<evidence type="ECO:0000256" key="4">
    <source>
        <dbReference type="ARBA" id="ARBA00022695"/>
    </source>
</evidence>
<evidence type="ECO:0000256" key="12">
    <source>
        <dbReference type="PIRNR" id="PIRNR036958"/>
    </source>
</evidence>
<name>A0AAD9KT80_RIDPI</name>
<keyword evidence="8 12" id="KW-0506">mRNA capping</keyword>
<dbReference type="GO" id="GO:0004651">
    <property type="term" value="F:polynucleotide 5'-phosphatase activity"/>
    <property type="evidence" value="ECO:0007669"/>
    <property type="project" value="UniProtKB-UniRule"/>
</dbReference>
<feature type="active site" description="Phosphocysteine intermediate" evidence="13">
    <location>
        <position position="128"/>
    </location>
</feature>
<dbReference type="PIRSF" id="PIRSF036958">
    <property type="entry name" value="mRNA_capping_HCE"/>
    <property type="match status" value="1"/>
</dbReference>
<evidence type="ECO:0000256" key="10">
    <source>
        <dbReference type="ARBA" id="ARBA00023242"/>
    </source>
</evidence>
<dbReference type="GO" id="GO:0006370">
    <property type="term" value="P:7-methylguanosine mRNA capping"/>
    <property type="evidence" value="ECO:0007669"/>
    <property type="project" value="UniProtKB-UniRule"/>
</dbReference>
<dbReference type="InterPro" id="IPR016130">
    <property type="entry name" value="Tyr_Pase_AS"/>
</dbReference>
<dbReference type="GO" id="GO:0005634">
    <property type="term" value="C:nucleus"/>
    <property type="evidence" value="ECO:0007669"/>
    <property type="project" value="UniProtKB-SubCell"/>
</dbReference>
<accession>A0AAD9KT80</accession>
<keyword evidence="6 12" id="KW-0378">Hydrolase</keyword>
<dbReference type="InterPro" id="IPR020422">
    <property type="entry name" value="TYR_PHOSPHATASE_DUAL_dom"/>
</dbReference>
<evidence type="ECO:0000313" key="20">
    <source>
        <dbReference type="Proteomes" id="UP001209878"/>
    </source>
</evidence>
<dbReference type="SUPFAM" id="SSF50249">
    <property type="entry name" value="Nucleic acid-binding proteins"/>
    <property type="match status" value="1"/>
</dbReference>
<feature type="binding site" evidence="15">
    <location>
        <position position="298"/>
    </location>
    <ligand>
        <name>GTP</name>
        <dbReference type="ChEBI" id="CHEBI:37565"/>
    </ligand>
</feature>
<evidence type="ECO:0000256" key="3">
    <source>
        <dbReference type="ARBA" id="ARBA00022679"/>
    </source>
</evidence>
<dbReference type="FunFam" id="3.30.470.30:FF:000040">
    <property type="entry name" value="mRNA-capping enzyme"/>
    <property type="match status" value="1"/>
</dbReference>
<evidence type="ECO:0000256" key="7">
    <source>
        <dbReference type="ARBA" id="ARBA00022912"/>
    </source>
</evidence>
<keyword evidence="7" id="KW-0904">Protein phosphatase</keyword>
<gene>
    <name evidence="19" type="ORF">NP493_672g01027</name>
</gene>
<evidence type="ECO:0000256" key="1">
    <source>
        <dbReference type="ARBA" id="ARBA00004123"/>
    </source>
</evidence>
<comment type="subcellular location">
    <subcellularLocation>
        <location evidence="1 12">Nucleus</location>
    </subcellularLocation>
</comment>
<feature type="binding site" evidence="15">
    <location>
        <begin position="458"/>
        <end position="460"/>
    </location>
    <ligand>
        <name>GTP</name>
        <dbReference type="ChEBI" id="CHEBI:37565"/>
    </ligand>
</feature>
<feature type="active site" description="N6-GMP-lysine intermediate" evidence="14">
    <location>
        <position position="293"/>
    </location>
</feature>
<evidence type="ECO:0000256" key="13">
    <source>
        <dbReference type="PIRSR" id="PIRSR036958-1"/>
    </source>
</evidence>
<dbReference type="GO" id="GO:0005524">
    <property type="term" value="F:ATP binding"/>
    <property type="evidence" value="ECO:0007669"/>
    <property type="project" value="InterPro"/>
</dbReference>
<evidence type="ECO:0000256" key="8">
    <source>
        <dbReference type="ARBA" id="ARBA00023042"/>
    </source>
</evidence>
<comment type="catalytic activity">
    <reaction evidence="11">
        <text>a 5'-end diphospho-ribonucleoside in mRNA + GTP + H(+) = a 5'-end (5'-triphosphoguanosine)-ribonucleoside in mRNA + diphosphate</text>
        <dbReference type="Rhea" id="RHEA:67012"/>
        <dbReference type="Rhea" id="RHEA-COMP:17165"/>
        <dbReference type="Rhea" id="RHEA-COMP:17166"/>
        <dbReference type="ChEBI" id="CHEBI:15378"/>
        <dbReference type="ChEBI" id="CHEBI:33019"/>
        <dbReference type="ChEBI" id="CHEBI:37565"/>
        <dbReference type="ChEBI" id="CHEBI:167616"/>
        <dbReference type="ChEBI" id="CHEBI:167617"/>
        <dbReference type="EC" id="2.7.7.50"/>
    </reaction>
    <physiologicalReaction direction="left-to-right" evidence="11">
        <dbReference type="Rhea" id="RHEA:67013"/>
    </physiologicalReaction>
</comment>
<dbReference type="GO" id="GO:0004484">
    <property type="term" value="F:mRNA guanylyltransferase activity"/>
    <property type="evidence" value="ECO:0007669"/>
    <property type="project" value="UniProtKB-UniRule"/>
</dbReference>
<keyword evidence="4 12" id="KW-0548">Nucleotidyltransferase</keyword>
<dbReference type="InterPro" id="IPR000387">
    <property type="entry name" value="Tyr_Pase_dom"/>
</dbReference>
<organism evidence="19 20">
    <name type="scientific">Ridgeia piscesae</name>
    <name type="common">Tubeworm</name>
    <dbReference type="NCBI Taxonomy" id="27915"/>
    <lineage>
        <taxon>Eukaryota</taxon>
        <taxon>Metazoa</taxon>
        <taxon>Spiralia</taxon>
        <taxon>Lophotrochozoa</taxon>
        <taxon>Annelida</taxon>
        <taxon>Polychaeta</taxon>
        <taxon>Sedentaria</taxon>
        <taxon>Canalipalpata</taxon>
        <taxon>Sabellida</taxon>
        <taxon>Siboglinidae</taxon>
        <taxon>Ridgeia</taxon>
    </lineage>
</organism>
<evidence type="ECO:0000256" key="14">
    <source>
        <dbReference type="PIRSR" id="PIRSR036958-2"/>
    </source>
</evidence>
<comment type="similarity">
    <text evidence="12">In the C-terminal section; belongs to the eukaryotic GTase family.</text>
</comment>
<dbReference type="FunFam" id="2.40.50.140:FF:000111">
    <property type="entry name" value="mRNA-capping enzyme"/>
    <property type="match status" value="1"/>
</dbReference>
<dbReference type="InterPro" id="IPR001339">
    <property type="entry name" value="mRNA_cap_enzyme_adenylation"/>
</dbReference>
<feature type="region of interest" description="Disordered" evidence="16">
    <location>
        <begin position="182"/>
        <end position="223"/>
    </location>
</feature>
<evidence type="ECO:0000313" key="19">
    <source>
        <dbReference type="EMBL" id="KAK2176308.1"/>
    </source>
</evidence>
<evidence type="ECO:0000256" key="6">
    <source>
        <dbReference type="ARBA" id="ARBA00022801"/>
    </source>
</evidence>
<comment type="catalytic activity">
    <reaction evidence="12">
        <text>a 5'-end triphospho-ribonucleoside in mRNA + H2O = a 5'-end diphospho-ribonucleoside in mRNA + phosphate + H(+)</text>
        <dbReference type="Rhea" id="RHEA:67004"/>
        <dbReference type="Rhea" id="RHEA-COMP:17164"/>
        <dbReference type="Rhea" id="RHEA-COMP:17165"/>
        <dbReference type="ChEBI" id="CHEBI:15377"/>
        <dbReference type="ChEBI" id="CHEBI:15378"/>
        <dbReference type="ChEBI" id="CHEBI:43474"/>
        <dbReference type="ChEBI" id="CHEBI:167616"/>
        <dbReference type="ChEBI" id="CHEBI:167618"/>
        <dbReference type="EC" id="3.6.1.74"/>
    </reaction>
</comment>
<dbReference type="PROSITE" id="PS00383">
    <property type="entry name" value="TYR_PHOSPHATASE_1"/>
    <property type="match status" value="1"/>
</dbReference>
<dbReference type="InterPro" id="IPR017074">
    <property type="entry name" value="mRNA_cap_enz_bifunc"/>
</dbReference>
<dbReference type="SUPFAM" id="SSF56091">
    <property type="entry name" value="DNA ligase/mRNA capping enzyme, catalytic domain"/>
    <property type="match status" value="1"/>
</dbReference>
<feature type="binding site" evidence="15">
    <location>
        <position position="314"/>
    </location>
    <ligand>
        <name>GTP</name>
        <dbReference type="ChEBI" id="CHEBI:37565"/>
    </ligand>
</feature>
<dbReference type="Pfam" id="PF01331">
    <property type="entry name" value="mRNA_cap_enzyme"/>
    <property type="match status" value="1"/>
</dbReference>
<dbReference type="Gene3D" id="3.30.1490.430">
    <property type="match status" value="1"/>
</dbReference>
<sequence length="594" mass="68302">MSDRSVLPIPPRWLGCPRKGQLIEKFLPFKTPLDSRYNSQIPEESIFDIDMFFLSLKSQKLKAGLWIDLTNTSRFYDKKTVETLGCRYLKLQCRGHGETPSDEQVNAFVEICDAFIRKNPLEIIVVHCTHGFNRTGFLIISYLVLKQDWSVEAATDRFSRVRPPGVYKQDYLNELFKRYGDSSDAPDAPILPDWCTESDDRDDDGQPINGNKTSPGAKGSHRREFNKKNAQFMDGAVPSVAKVTAQPQLAQIQRAVQKMVGWTSSGFPGAQPVSMDCKNLSFLHQKPYKVSWKADGTRYMMLVNGKNQVYVIDRDNSVFHVPNLTFPRRKDLNSDLTNTLIDGEMILDQVDEKNVPRYLIYDIIKFEGMDVGGTDFDRRLLCIQKEIIGPRHEKIRHGKLDKNSEPFSIRAKPFWDVVTAKSLLDGHFSKEVSHETDGLIFQPVNEKYTGGRCDDILKWKPPSLNSVDFKLKIVREEKPGMLPETKGYLYVGSLEQPFSAIKMNKQLRQLNNKIIECSWDPELNGWKFMRERTDKSFPNAYTTAMAVCNSIKQPVTKEMLFDVIEKYRWRPSQQQRSSDPDRQLMPPPPKLPRR</sequence>
<comment type="function">
    <text evidence="12">Bifunctional mRNA-capping enzyme exhibiting RNA 5'-triphosphate monophosphatase activity in the N-terminal part and mRNA guanylyltransferase activity in the C-terminal part. Catalyzes the first two steps of cap formation: by removing the gamma-phosphate from the 5'-triphosphate end of nascent mRNA to yield a diphosphate end, and by transferring the GMP moiety of GTP to the 5'-diphosphate terminus of RNA via a covalent enzyme-GMP reaction intermediate.</text>
</comment>
<dbReference type="AlphaFoldDB" id="A0AAD9KT80"/>
<dbReference type="CDD" id="cd17664">
    <property type="entry name" value="Mce1_N"/>
    <property type="match status" value="1"/>
</dbReference>
<evidence type="ECO:0000256" key="9">
    <source>
        <dbReference type="ARBA" id="ARBA00023134"/>
    </source>
</evidence>
<dbReference type="GO" id="GO:0004721">
    <property type="term" value="F:phosphoprotein phosphatase activity"/>
    <property type="evidence" value="ECO:0007669"/>
    <property type="project" value="UniProtKB-UniRule"/>
</dbReference>
<feature type="compositionally biased region" description="Pro residues" evidence="16">
    <location>
        <begin position="585"/>
        <end position="594"/>
    </location>
</feature>
<protein>
    <recommendedName>
        <fullName evidence="12">mRNA-capping enzyme</fullName>
    </recommendedName>
    <domain>
        <recommendedName>
            <fullName evidence="12">mRNA 5'-triphosphate monophosphatase</fullName>
            <ecNumber evidence="12">3.6.1.74</ecNumber>
        </recommendedName>
        <alternativeName>
            <fullName evidence="12">mRNA 5'-phosphatase</fullName>
        </alternativeName>
    </domain>
    <domain>
        <recommendedName>
            <fullName evidence="12">mRNA guanylyltransferase</fullName>
            <ecNumber evidence="12">2.7.7.50</ecNumber>
        </recommendedName>
        <alternativeName>
            <fullName evidence="12">GTP--RNA guanylyltransferase</fullName>
            <shortName evidence="12">GTase</shortName>
        </alternativeName>
    </domain>
</protein>
<evidence type="ECO:0000259" key="17">
    <source>
        <dbReference type="PROSITE" id="PS50054"/>
    </source>
</evidence>
<dbReference type="GO" id="GO:0005525">
    <property type="term" value="F:GTP binding"/>
    <property type="evidence" value="ECO:0007669"/>
    <property type="project" value="UniProtKB-UniRule"/>
</dbReference>
<dbReference type="InterPro" id="IPR051029">
    <property type="entry name" value="mRNA_Capping_Enz/RNA_Phosphat"/>
</dbReference>
<evidence type="ECO:0000256" key="15">
    <source>
        <dbReference type="PIRSR" id="PIRSR036958-3"/>
    </source>
</evidence>
<dbReference type="Proteomes" id="UP001209878">
    <property type="component" value="Unassembled WGS sequence"/>
</dbReference>
<keyword evidence="9 12" id="KW-0342">GTP-binding</keyword>
<dbReference type="InterPro" id="IPR012340">
    <property type="entry name" value="NA-bd_OB-fold"/>
</dbReference>
<feature type="binding site" evidence="15">
    <location>
        <begin position="342"/>
        <end position="344"/>
    </location>
    <ligand>
        <name>GTP</name>
        <dbReference type="ChEBI" id="CHEBI:37565"/>
    </ligand>
</feature>